<gene>
    <name evidence="2" type="ORF">DL762_007128</name>
</gene>
<evidence type="ECO:0000313" key="3">
    <source>
        <dbReference type="Proteomes" id="UP000294003"/>
    </source>
</evidence>
<dbReference type="Proteomes" id="UP000294003">
    <property type="component" value="Unassembled WGS sequence"/>
</dbReference>
<sequence>MGLPLSNFPSKMSTATTEPQTGSNNVAGEGRACTEAAFPDLSFVGTGRAMALPLGCWVQLNRRTGWPADGAVRHQPVGTATGWACRCREHFGSDGELVGNVMLKIALEDHWRGSPAARDRSVPGALRLNALVRRQAGLVGVGCPPNLWDVFPGVVPGPPPLFEAMSRRLWGEDAFHISNPDGSL</sequence>
<evidence type="ECO:0000256" key="1">
    <source>
        <dbReference type="SAM" id="MobiDB-lite"/>
    </source>
</evidence>
<organism evidence="2 3">
    <name type="scientific">Monosporascus cannonballus</name>
    <dbReference type="NCBI Taxonomy" id="155416"/>
    <lineage>
        <taxon>Eukaryota</taxon>
        <taxon>Fungi</taxon>
        <taxon>Dikarya</taxon>
        <taxon>Ascomycota</taxon>
        <taxon>Pezizomycotina</taxon>
        <taxon>Sordariomycetes</taxon>
        <taxon>Xylariomycetidae</taxon>
        <taxon>Xylariales</taxon>
        <taxon>Xylariales incertae sedis</taxon>
        <taxon>Monosporascus</taxon>
    </lineage>
</organism>
<feature type="compositionally biased region" description="Polar residues" evidence="1">
    <location>
        <begin position="7"/>
        <end position="26"/>
    </location>
</feature>
<comment type="caution">
    <text evidence="2">The sequence shown here is derived from an EMBL/GenBank/DDBJ whole genome shotgun (WGS) entry which is preliminary data.</text>
</comment>
<evidence type="ECO:0000313" key="2">
    <source>
        <dbReference type="EMBL" id="RYO81413.1"/>
    </source>
</evidence>
<proteinExistence type="predicted"/>
<feature type="region of interest" description="Disordered" evidence="1">
    <location>
        <begin position="1"/>
        <end position="28"/>
    </location>
</feature>
<dbReference type="EMBL" id="QJNS01000252">
    <property type="protein sequence ID" value="RYO81413.1"/>
    <property type="molecule type" value="Genomic_DNA"/>
</dbReference>
<accession>A0ABY0H0Y2</accession>
<protein>
    <submittedName>
        <fullName evidence="2">Uncharacterized protein</fullName>
    </submittedName>
</protein>
<keyword evidence="3" id="KW-1185">Reference proteome</keyword>
<reference evidence="2 3" key="1">
    <citation type="submission" date="2018-06" db="EMBL/GenBank/DDBJ databases">
        <title>Complete Genomes of Monosporascus.</title>
        <authorList>
            <person name="Robinson A.J."/>
            <person name="Natvig D.O."/>
        </authorList>
    </citation>
    <scope>NUCLEOTIDE SEQUENCE [LARGE SCALE GENOMIC DNA]</scope>
    <source>
        <strain evidence="2 3">CBS 609.92</strain>
    </source>
</reference>
<name>A0ABY0H0Y2_9PEZI</name>